<gene>
    <name evidence="8" type="primary">PIR3</name>
    <name evidence="8" type="ORF">C6P45_000202</name>
</gene>
<dbReference type="EMBL" id="PUHR01000102">
    <property type="protein sequence ID" value="KAG0666830.1"/>
    <property type="molecule type" value="Genomic_DNA"/>
</dbReference>
<protein>
    <submittedName>
        <fullName evidence="8">Beta-1,3-glucan linked protein</fullName>
    </submittedName>
</protein>
<evidence type="ECO:0000256" key="1">
    <source>
        <dbReference type="ARBA" id="ARBA00004191"/>
    </source>
</evidence>
<dbReference type="GO" id="GO:0009277">
    <property type="term" value="C:fungal-type cell wall"/>
    <property type="evidence" value="ECO:0007669"/>
    <property type="project" value="TreeGrafter"/>
</dbReference>
<dbReference type="GO" id="GO:0005199">
    <property type="term" value="F:structural constituent of cell wall"/>
    <property type="evidence" value="ECO:0007669"/>
    <property type="project" value="TreeGrafter"/>
</dbReference>
<dbReference type="AlphaFoldDB" id="A0A9P6W8B7"/>
<evidence type="ECO:0000256" key="3">
    <source>
        <dbReference type="ARBA" id="ARBA00022525"/>
    </source>
</evidence>
<dbReference type="OrthoDB" id="5415592at2759"/>
<name>A0A9P6W8B7_MAUEX</name>
<comment type="caution">
    <text evidence="8">The sequence shown here is derived from an EMBL/GenBank/DDBJ whole genome shotgun (WGS) entry which is preliminary data.</text>
</comment>
<dbReference type="PANTHER" id="PTHR47254:SF1">
    <property type="entry name" value="CELL WALL MANNOPROTEIN CIS3-RELATED"/>
    <property type="match status" value="1"/>
</dbReference>
<dbReference type="Proteomes" id="UP000750334">
    <property type="component" value="Unassembled WGS sequence"/>
</dbReference>
<accession>A0A9P6W8B7</accession>
<keyword evidence="2" id="KW-0134">Cell wall</keyword>
<proteinExistence type="inferred from homology"/>
<sequence>MSSPSREASSSGNPVTNVSSKVDATLEMSIKDGILTDDKGRVGSIVANRQFQFDGPPQAGALYAAGWSITPDGNLALGDQDVFYQCLSGDFYNLYDESIAAQCHPVYLQAIDLINC</sequence>
<evidence type="ECO:0000256" key="4">
    <source>
        <dbReference type="ARBA" id="ARBA00022729"/>
    </source>
</evidence>
<keyword evidence="3" id="KW-0964">Secreted</keyword>
<reference evidence="8 9" key="1">
    <citation type="submission" date="2020-11" db="EMBL/GenBank/DDBJ databases">
        <title>Kefir isolates.</title>
        <authorList>
            <person name="Marcisauskas S."/>
            <person name="Kim Y."/>
            <person name="Blasche S."/>
        </authorList>
    </citation>
    <scope>NUCLEOTIDE SEQUENCE [LARGE SCALE GENOMIC DNA]</scope>
    <source>
        <strain evidence="8 9">OG2</strain>
    </source>
</reference>
<evidence type="ECO:0000313" key="8">
    <source>
        <dbReference type="EMBL" id="KAG0666830.1"/>
    </source>
</evidence>
<feature type="domain" description="Cell wall mannoprotein PIR1-like C-terminal" evidence="7">
    <location>
        <begin position="33"/>
        <end position="106"/>
    </location>
</feature>
<comment type="similarity">
    <text evidence="5">Belongs to the PIR protein family.</text>
</comment>
<evidence type="ECO:0000313" key="9">
    <source>
        <dbReference type="Proteomes" id="UP000750334"/>
    </source>
</evidence>
<organism evidence="8 9">
    <name type="scientific">Maudiozyma exigua</name>
    <name type="common">Yeast</name>
    <name type="synonym">Kazachstania exigua</name>
    <dbReference type="NCBI Taxonomy" id="34358"/>
    <lineage>
        <taxon>Eukaryota</taxon>
        <taxon>Fungi</taxon>
        <taxon>Dikarya</taxon>
        <taxon>Ascomycota</taxon>
        <taxon>Saccharomycotina</taxon>
        <taxon>Saccharomycetes</taxon>
        <taxon>Saccharomycetales</taxon>
        <taxon>Saccharomycetaceae</taxon>
        <taxon>Maudiozyma</taxon>
    </lineage>
</organism>
<dbReference type="GO" id="GO:0031505">
    <property type="term" value="P:fungal-type cell wall organization"/>
    <property type="evidence" value="ECO:0007669"/>
    <property type="project" value="TreeGrafter"/>
</dbReference>
<feature type="region of interest" description="Disordered" evidence="6">
    <location>
        <begin position="1"/>
        <end position="20"/>
    </location>
</feature>
<keyword evidence="9" id="KW-1185">Reference proteome</keyword>
<dbReference type="Pfam" id="PF22799">
    <property type="entry name" value="PIR1-like_C"/>
    <property type="match status" value="1"/>
</dbReference>
<evidence type="ECO:0000256" key="6">
    <source>
        <dbReference type="SAM" id="MobiDB-lite"/>
    </source>
</evidence>
<dbReference type="PANTHER" id="PTHR47254">
    <property type="entry name" value="CELL WALL MANNOPROTEIN CIS3-RELATED"/>
    <property type="match status" value="1"/>
</dbReference>
<dbReference type="InterPro" id="IPR054508">
    <property type="entry name" value="PIR1-like_C"/>
</dbReference>
<evidence type="ECO:0000256" key="2">
    <source>
        <dbReference type="ARBA" id="ARBA00022512"/>
    </source>
</evidence>
<comment type="subcellular location">
    <subcellularLocation>
        <location evidence="1">Secreted</location>
        <location evidence="1">Cell wall</location>
    </subcellularLocation>
</comment>
<evidence type="ECO:0000259" key="7">
    <source>
        <dbReference type="Pfam" id="PF22799"/>
    </source>
</evidence>
<evidence type="ECO:0000256" key="5">
    <source>
        <dbReference type="ARBA" id="ARBA00038219"/>
    </source>
</evidence>
<keyword evidence="4" id="KW-0732">Signal</keyword>
<dbReference type="InterPro" id="IPR051153">
    <property type="entry name" value="Yeast_CWMannoprotein_PIR"/>
</dbReference>